<evidence type="ECO:0000313" key="1">
    <source>
        <dbReference type="Proteomes" id="UP000887576"/>
    </source>
</evidence>
<organism evidence="1 2">
    <name type="scientific">Panagrolaimus sp. JU765</name>
    <dbReference type="NCBI Taxonomy" id="591449"/>
    <lineage>
        <taxon>Eukaryota</taxon>
        <taxon>Metazoa</taxon>
        <taxon>Ecdysozoa</taxon>
        <taxon>Nematoda</taxon>
        <taxon>Chromadorea</taxon>
        <taxon>Rhabditida</taxon>
        <taxon>Tylenchina</taxon>
        <taxon>Panagrolaimomorpha</taxon>
        <taxon>Panagrolaimoidea</taxon>
        <taxon>Panagrolaimidae</taxon>
        <taxon>Panagrolaimus</taxon>
    </lineage>
</organism>
<reference evidence="2" key="1">
    <citation type="submission" date="2022-11" db="UniProtKB">
        <authorList>
            <consortium name="WormBaseParasite"/>
        </authorList>
    </citation>
    <scope>IDENTIFICATION</scope>
</reference>
<proteinExistence type="predicted"/>
<sequence length="304" mass="35964">MFREKREKEDKARILEQQVQEIRLANEDLMNSLDPGIREEYEQIKEKAEEIRNETEEKQRELSELTKKKEEVDVALANSPLKQQAMGLQEQIAELEMKKAELVSQLNAEGTPEELRERIIEQIKKDNHEIANMQATTEEIEEKLAQAREELLEFQNEYDITAGEKNEKYRELKLKEAQIDDQDIQAELQSFDDVNALEMKTREKRNDLMAQKQQLESKLPHLEREVMTMKDNVDFINDAVRRDPKLQKVWSQTKLEKTIRNERDELRQKVKEKAAEVDYHELKEHAMALRKEYNAILVKAYGGR</sequence>
<accession>A0AC34RDI8</accession>
<dbReference type="Proteomes" id="UP000887576">
    <property type="component" value="Unplaced"/>
</dbReference>
<name>A0AC34RDI8_9BILA</name>
<dbReference type="WBParaSite" id="JU765_v2.g5985.t1">
    <property type="protein sequence ID" value="JU765_v2.g5985.t1"/>
    <property type="gene ID" value="JU765_v2.g5985"/>
</dbReference>
<evidence type="ECO:0000313" key="2">
    <source>
        <dbReference type="WBParaSite" id="JU765_v2.g5985.t1"/>
    </source>
</evidence>
<protein>
    <submittedName>
        <fullName evidence="2">Uncharacterized protein</fullName>
    </submittedName>
</protein>